<organism evidence="2 3">
    <name type="scientific">Hymenolepis diminuta</name>
    <name type="common">Rat tapeworm</name>
    <dbReference type="NCBI Taxonomy" id="6216"/>
    <lineage>
        <taxon>Eukaryota</taxon>
        <taxon>Metazoa</taxon>
        <taxon>Spiralia</taxon>
        <taxon>Lophotrochozoa</taxon>
        <taxon>Platyhelminthes</taxon>
        <taxon>Cestoda</taxon>
        <taxon>Eucestoda</taxon>
        <taxon>Cyclophyllidea</taxon>
        <taxon>Hymenolepididae</taxon>
        <taxon>Hymenolepis</taxon>
    </lineage>
</organism>
<dbReference type="EMBL" id="CABIJS010000081">
    <property type="protein sequence ID" value="VUZ42142.1"/>
    <property type="molecule type" value="Genomic_DNA"/>
</dbReference>
<accession>A0A564Z117</accession>
<dbReference type="Proteomes" id="UP000321570">
    <property type="component" value="Unassembled WGS sequence"/>
</dbReference>
<evidence type="ECO:0000313" key="1">
    <source>
        <dbReference type="EMBL" id="VUZ42142.1"/>
    </source>
</evidence>
<evidence type="ECO:0000313" key="3">
    <source>
        <dbReference type="Proteomes" id="UP000321570"/>
    </source>
</evidence>
<proteinExistence type="predicted"/>
<protein>
    <submittedName>
        <fullName evidence="2">Uncharacterized protein</fullName>
    </submittedName>
</protein>
<reference evidence="2 3" key="1">
    <citation type="submission" date="2019-07" db="EMBL/GenBank/DDBJ databases">
        <authorList>
            <person name="Jastrzebski P J."/>
            <person name="Paukszto L."/>
            <person name="Jastrzebski P J."/>
        </authorList>
    </citation>
    <scope>NUCLEOTIDE SEQUENCE [LARGE SCALE GENOMIC DNA]</scope>
    <source>
        <strain evidence="2 3">WMS-il1</strain>
    </source>
</reference>
<gene>
    <name evidence="2" type="ORF">WMSIL1_LOCUS11523</name>
    <name evidence="1" type="ORF">WMSIL1_LOCUS2831</name>
</gene>
<sequence>MVENEIRERILEIMLQFWKGEEITSESLDSVIRILSYSDLIEFFSYEKDSDGTLDAKIVSSLINPALFNSLDPKANWKPRLKIALELDRSDFVVEKILNDAEWTVRLKSTFIIWWFRKTKVS</sequence>
<keyword evidence="3" id="KW-1185">Reference proteome</keyword>
<evidence type="ECO:0000313" key="2">
    <source>
        <dbReference type="EMBL" id="VUZ53165.1"/>
    </source>
</evidence>
<dbReference type="EMBL" id="CABIJS010000549">
    <property type="protein sequence ID" value="VUZ53165.1"/>
    <property type="molecule type" value="Genomic_DNA"/>
</dbReference>
<dbReference type="AlphaFoldDB" id="A0A564Z117"/>
<name>A0A564Z117_HYMDI</name>